<evidence type="ECO:0000313" key="4">
    <source>
        <dbReference type="Proteomes" id="UP000314986"/>
    </source>
</evidence>
<dbReference type="GeneTree" id="ENSGT00390000003051"/>
<dbReference type="Proteomes" id="UP000314986">
    <property type="component" value="Unassembled WGS sequence"/>
</dbReference>
<dbReference type="PROSITE" id="PS51497">
    <property type="entry name" value="UMA"/>
    <property type="match status" value="1"/>
</dbReference>
<dbReference type="KEGG" id="cmk:121848137"/>
<dbReference type="InParanoid" id="A0A4W3I8V9"/>
<accession>A0A4W3I8V9</accession>
<dbReference type="InterPro" id="IPR053292">
    <property type="entry name" value="UBAP1-MVB12_assoc_domain"/>
</dbReference>
<reference evidence="3" key="5">
    <citation type="submission" date="2025-09" db="UniProtKB">
        <authorList>
            <consortium name="Ensembl"/>
        </authorList>
    </citation>
    <scope>IDENTIFICATION</scope>
</reference>
<proteinExistence type="predicted"/>
<dbReference type="OMA" id="SPRDINH"/>
<evidence type="ECO:0000256" key="1">
    <source>
        <dbReference type="SAM" id="MobiDB-lite"/>
    </source>
</evidence>
<protein>
    <recommendedName>
        <fullName evidence="2">UMA domain-containing protein</fullName>
    </recommendedName>
</protein>
<feature type="region of interest" description="Disordered" evidence="1">
    <location>
        <begin position="1"/>
        <end position="60"/>
    </location>
</feature>
<name>A0A4W3I8V9_CALMI</name>
<dbReference type="CTD" id="729852"/>
<evidence type="ECO:0000313" key="3">
    <source>
        <dbReference type="Ensembl" id="ENSCMIP00000017404.1"/>
    </source>
</evidence>
<keyword evidence="4" id="KW-1185">Reference proteome</keyword>
<dbReference type="PANTHER" id="PTHR36291">
    <property type="entry name" value="UBAP1-MVB12-ASSOCIATED (UMA)-DOMAIN CONTAINING PROTEIN 1"/>
    <property type="match status" value="1"/>
</dbReference>
<feature type="compositionally biased region" description="Basic and acidic residues" evidence="1">
    <location>
        <begin position="9"/>
        <end position="25"/>
    </location>
</feature>
<feature type="domain" description="UMA" evidence="2">
    <location>
        <begin position="92"/>
        <end position="141"/>
    </location>
</feature>
<evidence type="ECO:0000259" key="2">
    <source>
        <dbReference type="PROSITE" id="PS51497"/>
    </source>
</evidence>
<gene>
    <name evidence="3" type="primary">umad1</name>
</gene>
<dbReference type="AlphaFoldDB" id="A0A4W3I8V9"/>
<dbReference type="Ensembl" id="ENSCMIT00000017742.1">
    <property type="protein sequence ID" value="ENSCMIP00000017404.1"/>
    <property type="gene ID" value="ENSCMIG00000008301.1"/>
</dbReference>
<dbReference type="InterPro" id="IPR023340">
    <property type="entry name" value="UMA"/>
</dbReference>
<dbReference type="OrthoDB" id="9872568at2759"/>
<dbReference type="RefSeq" id="XP_042188266.1">
    <property type="nucleotide sequence ID" value="XM_042332332.1"/>
</dbReference>
<dbReference type="GeneID" id="121848137"/>
<dbReference type="PANTHER" id="PTHR36291:SF1">
    <property type="entry name" value="UBAP1-MVB12-ASSOCIATED (UMA)-DOMAIN CONTAINING PROTEIN 1"/>
    <property type="match status" value="1"/>
</dbReference>
<feature type="compositionally biased region" description="Basic and acidic residues" evidence="1">
    <location>
        <begin position="34"/>
        <end position="43"/>
    </location>
</feature>
<reference evidence="4" key="2">
    <citation type="journal article" date="2007" name="PLoS Biol.">
        <title>Survey sequencing and comparative analysis of the elephant shark (Callorhinchus milii) genome.</title>
        <authorList>
            <person name="Venkatesh B."/>
            <person name="Kirkness E.F."/>
            <person name="Loh Y.H."/>
            <person name="Halpern A.L."/>
            <person name="Lee A.P."/>
            <person name="Johnson J."/>
            <person name="Dandona N."/>
            <person name="Viswanathan L.D."/>
            <person name="Tay A."/>
            <person name="Venter J.C."/>
            <person name="Strausberg R.L."/>
            <person name="Brenner S."/>
        </authorList>
    </citation>
    <scope>NUCLEOTIDE SEQUENCE [LARGE SCALE GENOMIC DNA]</scope>
</reference>
<organism evidence="3 4">
    <name type="scientific">Callorhinchus milii</name>
    <name type="common">Ghost shark</name>
    <dbReference type="NCBI Taxonomy" id="7868"/>
    <lineage>
        <taxon>Eukaryota</taxon>
        <taxon>Metazoa</taxon>
        <taxon>Chordata</taxon>
        <taxon>Craniata</taxon>
        <taxon>Vertebrata</taxon>
        <taxon>Chondrichthyes</taxon>
        <taxon>Holocephali</taxon>
        <taxon>Chimaeriformes</taxon>
        <taxon>Callorhinchidae</taxon>
        <taxon>Callorhinchus</taxon>
    </lineage>
</organism>
<reference evidence="4" key="3">
    <citation type="journal article" date="2014" name="Nature">
        <title>Elephant shark genome provides unique insights into gnathostome evolution.</title>
        <authorList>
            <consortium name="International Elephant Shark Genome Sequencing Consortium"/>
            <person name="Venkatesh B."/>
            <person name="Lee A.P."/>
            <person name="Ravi V."/>
            <person name="Maurya A.K."/>
            <person name="Lian M.M."/>
            <person name="Swann J.B."/>
            <person name="Ohta Y."/>
            <person name="Flajnik M.F."/>
            <person name="Sutoh Y."/>
            <person name="Kasahara M."/>
            <person name="Hoon S."/>
            <person name="Gangu V."/>
            <person name="Roy S.W."/>
            <person name="Irimia M."/>
            <person name="Korzh V."/>
            <person name="Kondrychyn I."/>
            <person name="Lim Z.W."/>
            <person name="Tay B.H."/>
            <person name="Tohari S."/>
            <person name="Kong K.W."/>
            <person name="Ho S."/>
            <person name="Lorente-Galdos B."/>
            <person name="Quilez J."/>
            <person name="Marques-Bonet T."/>
            <person name="Raney B.J."/>
            <person name="Ingham P.W."/>
            <person name="Tay A."/>
            <person name="Hillier L.W."/>
            <person name="Minx P."/>
            <person name="Boehm T."/>
            <person name="Wilson R.K."/>
            <person name="Brenner S."/>
            <person name="Warren W.C."/>
        </authorList>
    </citation>
    <scope>NUCLEOTIDE SEQUENCE [LARGE SCALE GENOMIC DNA]</scope>
</reference>
<reference evidence="3" key="4">
    <citation type="submission" date="2025-08" db="UniProtKB">
        <authorList>
            <consortium name="Ensembl"/>
        </authorList>
    </citation>
    <scope>IDENTIFICATION</scope>
</reference>
<sequence>MLTFLGIRKNTESPKKSSTSEKEADGFILLGETVSEREQEKTSLEFGRGTSTHGQLPQGEATNIYPALTEETATAEQMNQPEENTSLAVELLGDVPFTLAPHILALQASFHDFPDALKLPKDVNENLANFWYDFTLENSVLYDS</sequence>
<reference evidence="4" key="1">
    <citation type="journal article" date="2006" name="Science">
        <title>Ancient noncoding elements conserved in the human genome.</title>
        <authorList>
            <person name="Venkatesh B."/>
            <person name="Kirkness E.F."/>
            <person name="Loh Y.H."/>
            <person name="Halpern A.L."/>
            <person name="Lee A.P."/>
            <person name="Johnson J."/>
            <person name="Dandona N."/>
            <person name="Viswanathan L.D."/>
            <person name="Tay A."/>
            <person name="Venter J.C."/>
            <person name="Strausberg R.L."/>
            <person name="Brenner S."/>
        </authorList>
    </citation>
    <scope>NUCLEOTIDE SEQUENCE [LARGE SCALE GENOMIC DNA]</scope>
</reference>